<dbReference type="Pfam" id="PF08352">
    <property type="entry name" value="oligo_HPY"/>
    <property type="match status" value="1"/>
</dbReference>
<evidence type="ECO:0000259" key="7">
    <source>
        <dbReference type="PROSITE" id="PS50893"/>
    </source>
</evidence>
<keyword evidence="4" id="KW-0547">Nucleotide-binding</keyword>
<evidence type="ECO:0000256" key="6">
    <source>
        <dbReference type="SAM" id="MobiDB-lite"/>
    </source>
</evidence>
<reference evidence="8 9" key="1">
    <citation type="submission" date="2017-03" db="EMBL/GenBank/DDBJ databases">
        <authorList>
            <person name="Afonso C.L."/>
            <person name="Miller P.J."/>
            <person name="Scott M.A."/>
            <person name="Spackman E."/>
            <person name="Goraichik I."/>
            <person name="Dimitrov K.M."/>
            <person name="Suarez D.L."/>
            <person name="Swayne D.E."/>
        </authorList>
    </citation>
    <scope>NUCLEOTIDE SEQUENCE [LARGE SCALE GENOMIC DNA]</scope>
    <source>
        <strain evidence="8 9">CECT 7023</strain>
    </source>
</reference>
<dbReference type="GO" id="GO:0015833">
    <property type="term" value="P:peptide transport"/>
    <property type="evidence" value="ECO:0007669"/>
    <property type="project" value="InterPro"/>
</dbReference>
<dbReference type="FunFam" id="3.40.50.300:FF:000016">
    <property type="entry name" value="Oligopeptide ABC transporter ATP-binding component"/>
    <property type="match status" value="1"/>
</dbReference>
<comment type="similarity">
    <text evidence="2">Belongs to the ABC transporter superfamily.</text>
</comment>
<dbReference type="PANTHER" id="PTHR43776:SF7">
    <property type="entry name" value="D,D-DIPEPTIDE TRANSPORT ATP-BINDING PROTEIN DDPF-RELATED"/>
    <property type="match status" value="1"/>
</dbReference>
<sequence length="329" mass="35042">MTEPLISALGIDQSFPVGAGFLGGPRRRLHALRGVDVTVAPGETLGLVGESGCGKSTLARVLLGLEPPTAGSVIFDGTDLARLPAVSLRRLRRRFQVVFQDPAASLNPRMTAAECIAEPLINLTDLSTAEIDARVLALAASVGLGSHLLDRFPHELSGGQCQRVGLARAIAPEPDLIVADEPVSALDVSIQAQILNLMLEIKARMGLAMVFISHDLSVVAHVADRVAVMYLGRIVESGPAEEVFARPRHPYTRMLIGSVPHPRPPPEGGRPLPKGELPSPLNPPPGCAFHSRCPLADNRCLREVPQLLPEVARHRTACHRVAEDATEGA</sequence>
<name>A0A1Y5TY05_9RHOB</name>
<evidence type="ECO:0000256" key="4">
    <source>
        <dbReference type="ARBA" id="ARBA00022741"/>
    </source>
</evidence>
<dbReference type="PROSITE" id="PS50893">
    <property type="entry name" value="ABC_TRANSPORTER_2"/>
    <property type="match status" value="1"/>
</dbReference>
<comment type="subcellular location">
    <subcellularLocation>
        <location evidence="1">Cell inner membrane</location>
        <topology evidence="1">Peripheral membrane protein</topology>
    </subcellularLocation>
</comment>
<gene>
    <name evidence="8" type="primary">ddpF_3</name>
    <name evidence="8" type="ORF">ROA7023_03705</name>
</gene>
<feature type="domain" description="ABC transporter" evidence="7">
    <location>
        <begin position="9"/>
        <end position="256"/>
    </location>
</feature>
<evidence type="ECO:0000256" key="1">
    <source>
        <dbReference type="ARBA" id="ARBA00004417"/>
    </source>
</evidence>
<dbReference type="InterPro" id="IPR003439">
    <property type="entry name" value="ABC_transporter-like_ATP-bd"/>
</dbReference>
<dbReference type="InterPro" id="IPR027417">
    <property type="entry name" value="P-loop_NTPase"/>
</dbReference>
<dbReference type="Gene3D" id="3.40.50.300">
    <property type="entry name" value="P-loop containing nucleotide triphosphate hydrolases"/>
    <property type="match status" value="1"/>
</dbReference>
<evidence type="ECO:0000256" key="5">
    <source>
        <dbReference type="ARBA" id="ARBA00022840"/>
    </source>
</evidence>
<dbReference type="PANTHER" id="PTHR43776">
    <property type="entry name" value="TRANSPORT ATP-BINDING PROTEIN"/>
    <property type="match status" value="1"/>
</dbReference>
<dbReference type="Proteomes" id="UP000193900">
    <property type="component" value="Unassembled WGS sequence"/>
</dbReference>
<dbReference type="RefSeq" id="WP_085880467.1">
    <property type="nucleotide sequence ID" value="NZ_FWFZ01000028.1"/>
</dbReference>
<dbReference type="CDD" id="cd03257">
    <property type="entry name" value="ABC_NikE_OppD_transporters"/>
    <property type="match status" value="1"/>
</dbReference>
<dbReference type="EMBL" id="FWFZ01000028">
    <property type="protein sequence ID" value="SLN73554.1"/>
    <property type="molecule type" value="Genomic_DNA"/>
</dbReference>
<dbReference type="Pfam" id="PF00005">
    <property type="entry name" value="ABC_tran"/>
    <property type="match status" value="1"/>
</dbReference>
<evidence type="ECO:0000256" key="2">
    <source>
        <dbReference type="ARBA" id="ARBA00005417"/>
    </source>
</evidence>
<dbReference type="GO" id="GO:0005524">
    <property type="term" value="F:ATP binding"/>
    <property type="evidence" value="ECO:0007669"/>
    <property type="project" value="UniProtKB-KW"/>
</dbReference>
<dbReference type="PROSITE" id="PS00211">
    <property type="entry name" value="ABC_TRANSPORTER_1"/>
    <property type="match status" value="1"/>
</dbReference>
<dbReference type="GO" id="GO:0016887">
    <property type="term" value="F:ATP hydrolysis activity"/>
    <property type="evidence" value="ECO:0007669"/>
    <property type="project" value="InterPro"/>
</dbReference>
<keyword evidence="9" id="KW-1185">Reference proteome</keyword>
<organism evidence="8 9">
    <name type="scientific">Roseisalinus antarcticus</name>
    <dbReference type="NCBI Taxonomy" id="254357"/>
    <lineage>
        <taxon>Bacteria</taxon>
        <taxon>Pseudomonadati</taxon>
        <taxon>Pseudomonadota</taxon>
        <taxon>Alphaproteobacteria</taxon>
        <taxon>Rhodobacterales</taxon>
        <taxon>Roseobacteraceae</taxon>
        <taxon>Roseisalinus</taxon>
    </lineage>
</organism>
<proteinExistence type="inferred from homology"/>
<dbReference type="AlphaFoldDB" id="A0A1Y5TY05"/>
<dbReference type="SMART" id="SM00382">
    <property type="entry name" value="AAA"/>
    <property type="match status" value="1"/>
</dbReference>
<dbReference type="InterPro" id="IPR003593">
    <property type="entry name" value="AAA+_ATPase"/>
</dbReference>
<protein>
    <submittedName>
        <fullName evidence="8">Putative D,D-dipeptide transport ATP-binding protein DdpF</fullName>
    </submittedName>
</protein>
<feature type="compositionally biased region" description="Low complexity" evidence="6">
    <location>
        <begin position="269"/>
        <end position="278"/>
    </location>
</feature>
<evidence type="ECO:0000313" key="8">
    <source>
        <dbReference type="EMBL" id="SLN73554.1"/>
    </source>
</evidence>
<keyword evidence="5 8" id="KW-0067">ATP-binding</keyword>
<dbReference type="GO" id="GO:0005886">
    <property type="term" value="C:plasma membrane"/>
    <property type="evidence" value="ECO:0007669"/>
    <property type="project" value="UniProtKB-SubCell"/>
</dbReference>
<dbReference type="NCBIfam" id="TIGR01727">
    <property type="entry name" value="oligo_HPY"/>
    <property type="match status" value="1"/>
</dbReference>
<feature type="region of interest" description="Disordered" evidence="6">
    <location>
        <begin position="256"/>
        <end position="283"/>
    </location>
</feature>
<dbReference type="InterPro" id="IPR017871">
    <property type="entry name" value="ABC_transporter-like_CS"/>
</dbReference>
<dbReference type="InterPro" id="IPR050319">
    <property type="entry name" value="ABC_transp_ATP-bind"/>
</dbReference>
<dbReference type="SUPFAM" id="SSF52540">
    <property type="entry name" value="P-loop containing nucleoside triphosphate hydrolases"/>
    <property type="match status" value="1"/>
</dbReference>
<evidence type="ECO:0000313" key="9">
    <source>
        <dbReference type="Proteomes" id="UP000193900"/>
    </source>
</evidence>
<keyword evidence="3" id="KW-0813">Transport</keyword>
<dbReference type="InterPro" id="IPR013563">
    <property type="entry name" value="Oligopep_ABC_C"/>
</dbReference>
<accession>A0A1Y5TY05</accession>
<evidence type="ECO:0000256" key="3">
    <source>
        <dbReference type="ARBA" id="ARBA00022448"/>
    </source>
</evidence>
<dbReference type="GO" id="GO:0055085">
    <property type="term" value="P:transmembrane transport"/>
    <property type="evidence" value="ECO:0007669"/>
    <property type="project" value="UniProtKB-ARBA"/>
</dbReference>
<dbReference type="OrthoDB" id="9802264at2"/>